<dbReference type="Pfam" id="PF03116">
    <property type="entry name" value="NQR2_RnfD_RnfE"/>
    <property type="match status" value="1"/>
</dbReference>
<organism evidence="11 12">
    <name type="scientific">Limihaloglobus sulfuriphilus</name>
    <dbReference type="NCBI Taxonomy" id="1851148"/>
    <lineage>
        <taxon>Bacteria</taxon>
        <taxon>Pseudomonadati</taxon>
        <taxon>Planctomycetota</taxon>
        <taxon>Phycisphaerae</taxon>
        <taxon>Sedimentisphaerales</taxon>
        <taxon>Sedimentisphaeraceae</taxon>
        <taxon>Limihaloglobus</taxon>
    </lineage>
</organism>
<dbReference type="EMBL" id="CP019646">
    <property type="protein sequence ID" value="AQQ70585.1"/>
    <property type="molecule type" value="Genomic_DNA"/>
</dbReference>
<dbReference type="InterPro" id="IPR011303">
    <property type="entry name" value="RnfD_bac"/>
</dbReference>
<evidence type="ECO:0000313" key="11">
    <source>
        <dbReference type="EMBL" id="AQQ70585.1"/>
    </source>
</evidence>
<evidence type="ECO:0000256" key="10">
    <source>
        <dbReference type="HAMAP-Rule" id="MF_00462"/>
    </source>
</evidence>
<evidence type="ECO:0000256" key="9">
    <source>
        <dbReference type="ARBA" id="ARBA00023136"/>
    </source>
</evidence>
<keyword evidence="4 10" id="KW-0288">FMN</keyword>
<feature type="transmembrane region" description="Helical" evidence="10">
    <location>
        <begin position="49"/>
        <end position="68"/>
    </location>
</feature>
<comment type="function">
    <text evidence="10">Part of a membrane-bound complex that couples electron transfer with translocation of ions across the membrane.</text>
</comment>
<sequence length="360" mass="38294">MSETNKLIVSPAPHISRPLTTRQVMLDVIIALVPAMAAGLFFFREKAAILILTAVLACVISEYLCCLIRKQKSTIGDLSAVVTGVILAFSVSPNLPPAYIVIGSVFCIVIGKMVFGGLGDNPFNPAMLGRAFMTACFGMAMTTWSVPAVVPSQQPKIGAANSYVTGQSGLDEDETLDVITQATPLAWVKEAVKTRNLEDASKIVKAGIANSQLKAVFWGYTGGCLGETSAFALLLGGAYLLIRRTITWIVPVFVIGSAFVFAEIAYLVDSSAFVNPLVHIAGGGMLMAAFFIATDPVTNPVTRKGRMVFGAGVGLLIMLIRVFGAYPEGVMYAVLIMNALSPLIDRMCKRKPYGGEPNAK</sequence>
<dbReference type="EC" id="7.-.-.-" evidence="10"/>
<keyword evidence="8 10" id="KW-1133">Transmembrane helix</keyword>
<dbReference type="RefSeq" id="WP_146682839.1">
    <property type="nucleotide sequence ID" value="NZ_CP019646.1"/>
</dbReference>
<accession>A0A1Q2MD17</accession>
<dbReference type="PANTHER" id="PTHR30578">
    <property type="entry name" value="ELECTRON TRANSPORT COMPLEX PROTEIN RNFD"/>
    <property type="match status" value="1"/>
</dbReference>
<keyword evidence="12" id="KW-1185">Reference proteome</keyword>
<keyword evidence="1 10" id="KW-0813">Transport</keyword>
<feature type="transmembrane region" description="Helical" evidence="10">
    <location>
        <begin position="127"/>
        <end position="146"/>
    </location>
</feature>
<dbReference type="KEGG" id="pbas:SMSP2_00938"/>
<protein>
    <recommendedName>
        <fullName evidence="10">Ion-translocating oxidoreductase complex subunit D</fullName>
        <ecNumber evidence="10">7.-.-.-</ecNumber>
    </recommendedName>
    <alternativeName>
        <fullName evidence="10">Rnf electron transport complex subunit D</fullName>
    </alternativeName>
</protein>
<dbReference type="GO" id="GO:0022900">
    <property type="term" value="P:electron transport chain"/>
    <property type="evidence" value="ECO:0007669"/>
    <property type="project" value="UniProtKB-UniRule"/>
</dbReference>
<dbReference type="GO" id="GO:0055085">
    <property type="term" value="P:transmembrane transport"/>
    <property type="evidence" value="ECO:0007669"/>
    <property type="project" value="InterPro"/>
</dbReference>
<comment type="subcellular location">
    <subcellularLocation>
        <location evidence="10">Cell membrane</location>
        <topology evidence="10">Multi-pass membrane protein</topology>
    </subcellularLocation>
</comment>
<keyword evidence="10" id="KW-1003">Cell membrane</keyword>
<dbReference type="Proteomes" id="UP000188181">
    <property type="component" value="Chromosome"/>
</dbReference>
<evidence type="ECO:0000256" key="7">
    <source>
        <dbReference type="ARBA" id="ARBA00022982"/>
    </source>
</evidence>
<evidence type="ECO:0000256" key="1">
    <source>
        <dbReference type="ARBA" id="ARBA00022448"/>
    </source>
</evidence>
<dbReference type="NCBIfam" id="TIGR01946">
    <property type="entry name" value="rnfD"/>
    <property type="match status" value="1"/>
</dbReference>
<feature type="transmembrane region" description="Helical" evidence="10">
    <location>
        <begin position="305"/>
        <end position="324"/>
    </location>
</feature>
<feature type="transmembrane region" description="Helical" evidence="10">
    <location>
        <begin position="273"/>
        <end position="293"/>
    </location>
</feature>
<dbReference type="STRING" id="1851148.SMSP2_00938"/>
<evidence type="ECO:0000256" key="3">
    <source>
        <dbReference type="ARBA" id="ARBA00022630"/>
    </source>
</evidence>
<gene>
    <name evidence="10 11" type="primary">rnfD</name>
    <name evidence="11" type="ORF">SMSP2_00938</name>
</gene>
<feature type="transmembrane region" description="Helical" evidence="10">
    <location>
        <begin position="75"/>
        <end position="92"/>
    </location>
</feature>
<feature type="transmembrane region" description="Helical" evidence="10">
    <location>
        <begin position="98"/>
        <end position="115"/>
    </location>
</feature>
<feature type="transmembrane region" description="Helical" evidence="10">
    <location>
        <begin position="217"/>
        <end position="241"/>
    </location>
</feature>
<keyword evidence="2 10" id="KW-0597">Phosphoprotein</keyword>
<dbReference type="AlphaFoldDB" id="A0A1Q2MD17"/>
<comment type="cofactor">
    <cofactor evidence="10">
        <name>FMN</name>
        <dbReference type="ChEBI" id="CHEBI:58210"/>
    </cofactor>
</comment>
<keyword evidence="9 10" id="KW-0472">Membrane</keyword>
<name>A0A1Q2MD17_9BACT</name>
<keyword evidence="6 10" id="KW-1278">Translocase</keyword>
<evidence type="ECO:0000256" key="6">
    <source>
        <dbReference type="ARBA" id="ARBA00022967"/>
    </source>
</evidence>
<evidence type="ECO:0000313" key="12">
    <source>
        <dbReference type="Proteomes" id="UP000188181"/>
    </source>
</evidence>
<keyword evidence="3 10" id="KW-0285">Flavoprotein</keyword>
<keyword evidence="5 10" id="KW-0812">Transmembrane</keyword>
<dbReference type="OrthoDB" id="9776359at2"/>
<evidence type="ECO:0000256" key="5">
    <source>
        <dbReference type="ARBA" id="ARBA00022692"/>
    </source>
</evidence>
<keyword evidence="7 10" id="KW-0249">Electron transport</keyword>
<feature type="transmembrane region" description="Helical" evidence="10">
    <location>
        <begin position="248"/>
        <end position="267"/>
    </location>
</feature>
<feature type="transmembrane region" description="Helical" evidence="10">
    <location>
        <begin position="24"/>
        <end position="43"/>
    </location>
</feature>
<dbReference type="GO" id="GO:0005886">
    <property type="term" value="C:plasma membrane"/>
    <property type="evidence" value="ECO:0007669"/>
    <property type="project" value="UniProtKB-SubCell"/>
</dbReference>
<comment type="similarity">
    <text evidence="10">Belongs to the NqrB/RnfD family.</text>
</comment>
<evidence type="ECO:0000256" key="2">
    <source>
        <dbReference type="ARBA" id="ARBA00022553"/>
    </source>
</evidence>
<evidence type="ECO:0000256" key="4">
    <source>
        <dbReference type="ARBA" id="ARBA00022643"/>
    </source>
</evidence>
<reference evidence="12" key="1">
    <citation type="submission" date="2017-02" db="EMBL/GenBank/DDBJ databases">
        <title>Comparative genomics and description of representatives of a novel lineage of planctomycetes thriving in anoxic sediments.</title>
        <authorList>
            <person name="Spring S."/>
            <person name="Bunk B."/>
            <person name="Sproer C."/>
        </authorList>
    </citation>
    <scope>NUCLEOTIDE SEQUENCE [LARGE SCALE GENOMIC DNA]</scope>
    <source>
        <strain evidence="12">SM-Chi-D1</strain>
    </source>
</reference>
<proteinExistence type="inferred from homology"/>
<feature type="modified residue" description="FMN phosphoryl threonine" evidence="10">
    <location>
        <position position="183"/>
    </location>
</feature>
<comment type="subunit">
    <text evidence="10">The complex is composed of six subunits: RnfA, RnfB, RnfC, RnfD, RnfE and RnfG.</text>
</comment>
<evidence type="ECO:0000256" key="8">
    <source>
        <dbReference type="ARBA" id="ARBA00022989"/>
    </source>
</evidence>
<dbReference type="InterPro" id="IPR004338">
    <property type="entry name" value="NqrB/RnfD"/>
</dbReference>
<dbReference type="HAMAP" id="MF_00462">
    <property type="entry name" value="RsxD_RnfD"/>
    <property type="match status" value="1"/>
</dbReference>
<dbReference type="PANTHER" id="PTHR30578:SF0">
    <property type="entry name" value="ION-TRANSLOCATING OXIDOREDUCTASE COMPLEX SUBUNIT D"/>
    <property type="match status" value="1"/>
</dbReference>